<dbReference type="eggNOG" id="COG5577">
    <property type="taxonomic scope" value="Bacteria"/>
</dbReference>
<evidence type="ECO:0000256" key="1">
    <source>
        <dbReference type="ARBA" id="ARBA00022969"/>
    </source>
</evidence>
<organism evidence="4 5">
    <name type="scientific">Evansella cellulosilytica (strain ATCC 21833 / DSM 2522 / FERM P-1141 / JCM 9156 / N-4)</name>
    <name type="common">Bacillus cellulosilyticus</name>
    <dbReference type="NCBI Taxonomy" id="649639"/>
    <lineage>
        <taxon>Bacteria</taxon>
        <taxon>Bacillati</taxon>
        <taxon>Bacillota</taxon>
        <taxon>Bacilli</taxon>
        <taxon>Bacillales</taxon>
        <taxon>Bacillaceae</taxon>
        <taxon>Evansella</taxon>
    </lineage>
</organism>
<comment type="subcellular location">
    <subcellularLocation>
        <location evidence="2">Spore coat</location>
    </subcellularLocation>
</comment>
<keyword evidence="5" id="KW-1185">Reference proteome</keyword>
<dbReference type="EMBL" id="CP002394">
    <property type="protein sequence ID" value="ADU28556.1"/>
    <property type="molecule type" value="Genomic_DNA"/>
</dbReference>
<evidence type="ECO:0000256" key="3">
    <source>
        <dbReference type="ARBA" id="ARBA00024344"/>
    </source>
</evidence>
<dbReference type="STRING" id="649639.Bcell_0269"/>
<reference evidence="4 5" key="1">
    <citation type="submission" date="2010-12" db="EMBL/GenBank/DDBJ databases">
        <title>Complete sequence of Bacillus cellulosilyticus DSM 2522.</title>
        <authorList>
            <consortium name="US DOE Joint Genome Institute"/>
            <person name="Lucas S."/>
            <person name="Copeland A."/>
            <person name="Lapidus A."/>
            <person name="Cheng J.-F."/>
            <person name="Bruce D."/>
            <person name="Goodwin L."/>
            <person name="Pitluck S."/>
            <person name="Chertkov O."/>
            <person name="Detter J.C."/>
            <person name="Han C."/>
            <person name="Tapia R."/>
            <person name="Land M."/>
            <person name="Hauser L."/>
            <person name="Jeffries C."/>
            <person name="Kyrpides N."/>
            <person name="Ivanova N."/>
            <person name="Mikhailova N."/>
            <person name="Brumm P."/>
            <person name="Mead D."/>
            <person name="Woyke T."/>
        </authorList>
    </citation>
    <scope>NUCLEOTIDE SEQUENCE [LARGE SCALE GENOMIC DNA]</scope>
    <source>
        <strain evidence="5">ATCC 21833 / DSM 2522 / FERM P-1141 / JCM 9156 / N-4</strain>
    </source>
</reference>
<dbReference type="InterPro" id="IPR012851">
    <property type="entry name" value="Spore_coat_CotF-like"/>
</dbReference>
<dbReference type="InterPro" id="IPR012347">
    <property type="entry name" value="Ferritin-like"/>
</dbReference>
<protein>
    <submittedName>
        <fullName evidence="4">Coat F domain protein</fullName>
    </submittedName>
</protein>
<name>E6TU96_EVAC2</name>
<keyword evidence="1" id="KW-0749">Sporulation</keyword>
<gene>
    <name evidence="4" type="ordered locus">Bcell_0269</name>
</gene>
<dbReference type="Pfam" id="PF07875">
    <property type="entry name" value="Coat_F"/>
    <property type="match status" value="1"/>
</dbReference>
<dbReference type="RefSeq" id="WP_013486897.1">
    <property type="nucleotide sequence ID" value="NC_014829.1"/>
</dbReference>
<dbReference type="OrthoDB" id="2703958at2"/>
<proteinExistence type="inferred from homology"/>
<dbReference type="PANTHER" id="PTHR39183">
    <property type="entry name" value="SPORE COAT PROTEIN F-LIKE PROTEIN YHCQ"/>
    <property type="match status" value="1"/>
</dbReference>
<comment type="similarity">
    <text evidence="3">Belongs to the CotF family.</text>
</comment>
<dbReference type="HOGENOM" id="CLU_139690_0_0_9"/>
<dbReference type="Proteomes" id="UP000001401">
    <property type="component" value="Chromosome"/>
</dbReference>
<evidence type="ECO:0000256" key="2">
    <source>
        <dbReference type="ARBA" id="ARBA00024325"/>
    </source>
</evidence>
<accession>E6TU96</accession>
<dbReference type="PANTHER" id="PTHR39183:SF1">
    <property type="entry name" value="SPORE COAT PROTEIN F-LIKE PROTEIN YHCQ"/>
    <property type="match status" value="1"/>
</dbReference>
<evidence type="ECO:0000313" key="4">
    <source>
        <dbReference type="EMBL" id="ADU28556.1"/>
    </source>
</evidence>
<dbReference type="GO" id="GO:0030435">
    <property type="term" value="P:sporulation resulting in formation of a cellular spore"/>
    <property type="evidence" value="ECO:0007669"/>
    <property type="project" value="UniProtKB-KW"/>
</dbReference>
<dbReference type="Gene3D" id="1.20.1260.10">
    <property type="match status" value="1"/>
</dbReference>
<dbReference type="AlphaFoldDB" id="E6TU96"/>
<evidence type="ECO:0000313" key="5">
    <source>
        <dbReference type="Proteomes" id="UP000001401"/>
    </source>
</evidence>
<sequence>MSQGHLAWHETLEIHELVAAQSIGLMKMKKAIKDINNQELHGIYESAIKGVTNNLMELIAFYPDMPRAESTMTEKELEGLYAGDLLTFSKMSVRNYAIAITEAATPEVRKVFQKHLNNAIDLHGKVFNYMYKTGKYPAYDLDKLLKNDLQLARKALK</sequence>
<dbReference type="KEGG" id="bco:Bcell_0269"/>